<accession>A0ABP2X7V7</accession>
<evidence type="ECO:0000313" key="2">
    <source>
        <dbReference type="Proteomes" id="UP000014821"/>
    </source>
</evidence>
<sequence>MRILFTIFSFLFLLSPIGQKLSICVAEEGLIQKSRIFYRYLDCVEATRNEKKSTILVLYSDANTIAFSDLQNLAYSMGETALRNYVNFLVLSPQGIGPLIYPPIPEPMLEEINTLQQHFPEIASLQGTFLITLSVSQDAVELVDVLHVDLPS</sequence>
<dbReference type="RefSeq" id="WP_020356512.1">
    <property type="nucleotide sequence ID" value="NZ_KE360587.1"/>
</dbReference>
<dbReference type="Proteomes" id="UP000014821">
    <property type="component" value="Unassembled WGS sequence"/>
</dbReference>
<organism evidence="1 2">
    <name type="scientific">Chlamydia avium</name>
    <dbReference type="NCBI Taxonomy" id="1457141"/>
    <lineage>
        <taxon>Bacteria</taxon>
        <taxon>Pseudomonadati</taxon>
        <taxon>Chlamydiota</taxon>
        <taxon>Chlamydiia</taxon>
        <taxon>Chlamydiales</taxon>
        <taxon>Chlamydiaceae</taxon>
        <taxon>Chlamydia/Chlamydophila group</taxon>
        <taxon>Chlamydia</taxon>
    </lineage>
</organism>
<comment type="caution">
    <text evidence="1">The sequence shown here is derived from an EMBL/GenBank/DDBJ whole genome shotgun (WGS) entry which is preliminary data.</text>
</comment>
<proteinExistence type="predicted"/>
<protein>
    <submittedName>
        <fullName evidence="1">Uncharacterized protein</fullName>
    </submittedName>
</protein>
<gene>
    <name evidence="1" type="ORF">CP10881SC42_0030</name>
</gene>
<evidence type="ECO:0000313" key="1">
    <source>
        <dbReference type="EMBL" id="EPP38890.1"/>
    </source>
</evidence>
<reference evidence="1" key="1">
    <citation type="submission" date="2013-04" db="EMBL/GenBank/DDBJ databases">
        <title>Genome sequence of Chlamydia psittaci 10_881_SC42.</title>
        <authorList>
            <person name="Huot-Creasy H."/>
            <person name="McCracken C.L."/>
            <person name="Humphries M."/>
            <person name="Sachse K."/>
            <person name="Laroucau K."/>
            <person name="Bavoil P."/>
            <person name="Myers G.S."/>
        </authorList>
    </citation>
    <scope>NUCLEOTIDE SEQUENCE [LARGE SCALE GENOMIC DNA]</scope>
    <source>
        <strain evidence="1">10_881_SC42</strain>
    </source>
</reference>
<name>A0ABP2X7V7_9CHLA</name>
<dbReference type="EMBL" id="ATND01000001">
    <property type="protein sequence ID" value="EPP38890.1"/>
    <property type="molecule type" value="Genomic_DNA"/>
</dbReference>
<keyword evidence="2" id="KW-1185">Reference proteome</keyword>